<dbReference type="OrthoDB" id="9801363at2"/>
<organism evidence="3 4">
    <name type="scientific">Methylomonas koyamae</name>
    <dbReference type="NCBI Taxonomy" id="702114"/>
    <lineage>
        <taxon>Bacteria</taxon>
        <taxon>Pseudomonadati</taxon>
        <taxon>Pseudomonadota</taxon>
        <taxon>Gammaproteobacteria</taxon>
        <taxon>Methylococcales</taxon>
        <taxon>Methylococcaceae</taxon>
        <taxon>Methylomonas</taxon>
    </lineage>
</organism>
<dbReference type="Gene3D" id="3.40.50.150">
    <property type="entry name" value="Vaccinia Virus protein VP39"/>
    <property type="match status" value="1"/>
</dbReference>
<dbReference type="RefSeq" id="WP_064042078.1">
    <property type="nucleotide sequence ID" value="NZ_LUUJ01000111.1"/>
</dbReference>
<reference evidence="3 4" key="1">
    <citation type="submission" date="2016-03" db="EMBL/GenBank/DDBJ databases">
        <authorList>
            <person name="Ploux O."/>
        </authorList>
    </citation>
    <scope>NUCLEOTIDE SEQUENCE [LARGE SCALE GENOMIC DNA]</scope>
    <source>
        <strain evidence="3 4">R-45378</strain>
    </source>
</reference>
<evidence type="ECO:0000313" key="4">
    <source>
        <dbReference type="Proteomes" id="UP000077857"/>
    </source>
</evidence>
<dbReference type="AlphaFoldDB" id="A0A177N2R7"/>
<keyword evidence="3" id="KW-0489">Methyltransferase</keyword>
<dbReference type="InterPro" id="IPR053173">
    <property type="entry name" value="SAM-binding_MTase"/>
</dbReference>
<dbReference type="GO" id="GO:0008168">
    <property type="term" value="F:methyltransferase activity"/>
    <property type="evidence" value="ECO:0007669"/>
    <property type="project" value="UniProtKB-KW"/>
</dbReference>
<dbReference type="InterPro" id="IPR025714">
    <property type="entry name" value="Methyltranfer_dom"/>
</dbReference>
<protein>
    <submittedName>
        <fullName evidence="3">SAM-dependent methyltransferase</fullName>
    </submittedName>
</protein>
<evidence type="ECO:0000313" key="3">
    <source>
        <dbReference type="EMBL" id="OAI12175.1"/>
    </source>
</evidence>
<keyword evidence="3" id="KW-0808">Transferase</keyword>
<evidence type="ECO:0000259" key="1">
    <source>
        <dbReference type="Pfam" id="PF13847"/>
    </source>
</evidence>
<dbReference type="InterPro" id="IPR036388">
    <property type="entry name" value="WH-like_DNA-bd_sf"/>
</dbReference>
<dbReference type="Proteomes" id="UP000077857">
    <property type="component" value="Unassembled WGS sequence"/>
</dbReference>
<accession>A0A177N2R7</accession>
<dbReference type="PANTHER" id="PTHR45128:SF2">
    <property type="entry name" value="METHYLTRANSFERASE DOMAIN-CONTAINING PROTEIN"/>
    <property type="match status" value="1"/>
</dbReference>
<name>A0A177N2R7_9GAMM</name>
<dbReference type="CDD" id="cd02440">
    <property type="entry name" value="AdoMet_MTases"/>
    <property type="match status" value="1"/>
</dbReference>
<gene>
    <name evidence="3" type="ORF">A1507_19005</name>
</gene>
<dbReference type="EMBL" id="LUUJ01000111">
    <property type="protein sequence ID" value="OAI12175.1"/>
    <property type="molecule type" value="Genomic_DNA"/>
</dbReference>
<comment type="caution">
    <text evidence="3">The sequence shown here is derived from an EMBL/GenBank/DDBJ whole genome shotgun (WGS) entry which is preliminary data.</text>
</comment>
<dbReference type="PANTHER" id="PTHR45128">
    <property type="entry name" value="METHYLTRANSFERASE TYPE 11"/>
    <property type="match status" value="1"/>
</dbReference>
<feature type="domain" description="Methyltransferase" evidence="1">
    <location>
        <begin position="176"/>
        <end position="337"/>
    </location>
</feature>
<dbReference type="Pfam" id="PF13847">
    <property type="entry name" value="Methyltransf_31"/>
    <property type="match status" value="1"/>
</dbReference>
<dbReference type="GO" id="GO:0032259">
    <property type="term" value="P:methylation"/>
    <property type="evidence" value="ECO:0007669"/>
    <property type="project" value="UniProtKB-KW"/>
</dbReference>
<dbReference type="SUPFAM" id="SSF46785">
    <property type="entry name" value="Winged helix' DNA-binding domain"/>
    <property type="match status" value="1"/>
</dbReference>
<evidence type="ECO:0000259" key="2">
    <source>
        <dbReference type="Pfam" id="PF21320"/>
    </source>
</evidence>
<dbReference type="Pfam" id="PF21320">
    <property type="entry name" value="WHD_Rv2258c"/>
    <property type="match status" value="1"/>
</dbReference>
<dbReference type="InterPro" id="IPR036390">
    <property type="entry name" value="WH_DNA-bd_sf"/>
</dbReference>
<dbReference type="InterPro" id="IPR048711">
    <property type="entry name" value="WHD_Rv2258c"/>
</dbReference>
<dbReference type="SUPFAM" id="SSF53335">
    <property type="entry name" value="S-adenosyl-L-methionine-dependent methyltransferases"/>
    <property type="match status" value="1"/>
</dbReference>
<dbReference type="Gene3D" id="1.10.10.10">
    <property type="entry name" value="Winged helix-like DNA-binding domain superfamily/Winged helix DNA-binding domain"/>
    <property type="match status" value="1"/>
</dbReference>
<sequence length="357" mass="38726">MTLHLNEIDNAKLEQLQGKVINDVAGSLGLLMAYIGDKLDLYSALLEISPATSQQLADNTGMDERYLREWLSANAAAGYINYDAASRRFSMTPEQAVIFAAEGHPACMQGFFQAVMSVYIDEPKFSEVFRSGAGLPWREHSPCLFCGTERFFRPMYAMNLIDHWLPALDGVREKLEAGARVADVGCGHGSSTILMAKAFPNSTFHGFDFHAPSIEHARERARAAGVASNTIFEVVTAKEYPGKHYDLVTIFDALHDMGDPVGAAAHVASTLAADGSFMLVEPFAGDALEDNLHPLGQIYYSFSTMVCVPASKSQEVGLSLGAQAGQKRLTEILNAAGFNQIRRAAATPTNLVLEAKL</sequence>
<proteinExistence type="predicted"/>
<dbReference type="InterPro" id="IPR029063">
    <property type="entry name" value="SAM-dependent_MTases_sf"/>
</dbReference>
<feature type="domain" description="S-adenosylmethionine-dependent methyltransferase Rv2258c-like winged HTH" evidence="2">
    <location>
        <begin position="31"/>
        <end position="98"/>
    </location>
</feature>